<accession>A0A0S6UFW8</accession>
<organism evidence="1">
    <name type="scientific">Moorella thermoacetica Y72</name>
    <dbReference type="NCBI Taxonomy" id="1325331"/>
    <lineage>
        <taxon>Bacteria</taxon>
        <taxon>Bacillati</taxon>
        <taxon>Bacillota</taxon>
        <taxon>Clostridia</taxon>
        <taxon>Neomoorellales</taxon>
        <taxon>Neomoorellaceae</taxon>
        <taxon>Neomoorella</taxon>
    </lineage>
</organism>
<proteinExistence type="predicted"/>
<dbReference type="Proteomes" id="UP000063718">
    <property type="component" value="Unassembled WGS sequence"/>
</dbReference>
<evidence type="ECO:0000313" key="1">
    <source>
        <dbReference type="EMBL" id="GAF26659.1"/>
    </source>
</evidence>
<sequence length="31" mass="3538">MELEIRISPKAMEYIKEKAEAITIKLEICGS</sequence>
<dbReference type="EMBL" id="DF238840">
    <property type="protein sequence ID" value="GAF26659.1"/>
    <property type="molecule type" value="Genomic_DNA"/>
</dbReference>
<name>A0A0S6UFW8_NEOTH</name>
<gene>
    <name evidence="1" type="ORF">MTY_1999</name>
</gene>
<reference evidence="1" key="1">
    <citation type="journal article" date="2014" name="Gene">
        <title>Genome-guided analysis of transformation efficiency and carbon dioxide assimilation by Moorella thermoacetica Y72.</title>
        <authorList>
            <person name="Tsukahara K."/>
            <person name="Kita A."/>
            <person name="Nakashimada Y."/>
            <person name="Hoshino T."/>
            <person name="Murakami K."/>
        </authorList>
    </citation>
    <scope>NUCLEOTIDE SEQUENCE [LARGE SCALE GENOMIC DNA]</scope>
    <source>
        <strain evidence="1">Y72</strain>
    </source>
</reference>
<dbReference type="AlphaFoldDB" id="A0A0S6UFW8"/>
<protein>
    <submittedName>
        <fullName evidence="1">Uncharacterized protein</fullName>
    </submittedName>
</protein>